<dbReference type="AlphaFoldDB" id="A0A5B0QMJ0"/>
<reference evidence="1 2" key="1">
    <citation type="submission" date="2019-05" db="EMBL/GenBank/DDBJ databases">
        <title>Emergence of the Ug99 lineage of the wheat stem rust pathogen through somatic hybridization.</title>
        <authorList>
            <person name="Li F."/>
            <person name="Upadhyaya N.M."/>
            <person name="Sperschneider J."/>
            <person name="Matny O."/>
            <person name="Nguyen-Phuc H."/>
            <person name="Mago R."/>
            <person name="Raley C."/>
            <person name="Miller M.E."/>
            <person name="Silverstein K.A.T."/>
            <person name="Henningsen E."/>
            <person name="Hirsch C.D."/>
            <person name="Visser B."/>
            <person name="Pretorius Z.A."/>
            <person name="Steffenson B.J."/>
            <person name="Schwessinger B."/>
            <person name="Dodds P.N."/>
            <person name="Figueroa M."/>
        </authorList>
    </citation>
    <scope>NUCLEOTIDE SEQUENCE [LARGE SCALE GENOMIC DNA]</scope>
    <source>
        <strain evidence="1">21-0</strain>
    </source>
</reference>
<proteinExistence type="predicted"/>
<gene>
    <name evidence="1" type="ORF">PGT21_010786</name>
</gene>
<comment type="caution">
    <text evidence="1">The sequence shown here is derived from an EMBL/GenBank/DDBJ whole genome shotgun (WGS) entry which is preliminary data.</text>
</comment>
<protein>
    <submittedName>
        <fullName evidence="1">Uncharacterized protein</fullName>
    </submittedName>
</protein>
<keyword evidence="2" id="KW-1185">Reference proteome</keyword>
<organism evidence="1 2">
    <name type="scientific">Puccinia graminis f. sp. tritici</name>
    <dbReference type="NCBI Taxonomy" id="56615"/>
    <lineage>
        <taxon>Eukaryota</taxon>
        <taxon>Fungi</taxon>
        <taxon>Dikarya</taxon>
        <taxon>Basidiomycota</taxon>
        <taxon>Pucciniomycotina</taxon>
        <taxon>Pucciniomycetes</taxon>
        <taxon>Pucciniales</taxon>
        <taxon>Pucciniaceae</taxon>
        <taxon>Puccinia</taxon>
    </lineage>
</organism>
<dbReference type="Proteomes" id="UP000324748">
    <property type="component" value="Unassembled WGS sequence"/>
</dbReference>
<accession>A0A5B0QMJ0</accession>
<sequence>MDARPPFQLEPAEVKTGLVGIRRDKTIINPSWEDDLEERHRLGSCFSDKVPQRTNTAKIPYPSIPVEKLIKDPQPL</sequence>
<evidence type="ECO:0000313" key="2">
    <source>
        <dbReference type="Proteomes" id="UP000324748"/>
    </source>
</evidence>
<evidence type="ECO:0000313" key="1">
    <source>
        <dbReference type="EMBL" id="KAA1114477.1"/>
    </source>
</evidence>
<name>A0A5B0QMJ0_PUCGR</name>
<dbReference type="EMBL" id="VSWC01000014">
    <property type="protein sequence ID" value="KAA1114477.1"/>
    <property type="molecule type" value="Genomic_DNA"/>
</dbReference>